<reference evidence="6" key="1">
    <citation type="submission" date="2017-04" db="EMBL/GenBank/DDBJ databases">
        <title>Genome deletions in a multicellular cyanobacterial endosymbiont for morphological adaptation in marine diatoms.</title>
        <authorList>
            <person name="Wang Y."/>
            <person name="Gao H."/>
            <person name="Li R."/>
            <person name="Xu X."/>
        </authorList>
    </citation>
    <scope>NUCLEOTIDE SEQUENCE</scope>
    <source>
        <strain evidence="6">FACHB 800</strain>
    </source>
</reference>
<feature type="repeat" description="WD" evidence="3">
    <location>
        <begin position="491"/>
        <end position="512"/>
    </location>
</feature>
<keyword evidence="7" id="KW-1185">Reference proteome</keyword>
<dbReference type="KEGG" id="rsin:B6N60_02668"/>
<dbReference type="Pfam" id="PF00226">
    <property type="entry name" value="DnaJ"/>
    <property type="match status" value="1"/>
</dbReference>
<keyword evidence="4" id="KW-0472">Membrane</keyword>
<evidence type="ECO:0000313" key="7">
    <source>
        <dbReference type="Proteomes" id="UP000683511"/>
    </source>
</evidence>
<name>A0A975T9R3_9NOST</name>
<dbReference type="SUPFAM" id="SSF50978">
    <property type="entry name" value="WD40 repeat-like"/>
    <property type="match status" value="1"/>
</dbReference>
<feature type="domain" description="J" evidence="5">
    <location>
        <begin position="525"/>
        <end position="581"/>
    </location>
</feature>
<evidence type="ECO:0000256" key="3">
    <source>
        <dbReference type="PROSITE-ProRule" id="PRU00221"/>
    </source>
</evidence>
<gene>
    <name evidence="6" type="ORF">B6N60_02668</name>
</gene>
<dbReference type="InterPro" id="IPR036869">
    <property type="entry name" value="J_dom_sf"/>
</dbReference>
<evidence type="ECO:0000256" key="2">
    <source>
        <dbReference type="ARBA" id="ARBA00022737"/>
    </source>
</evidence>
<dbReference type="PROSITE" id="PS50294">
    <property type="entry name" value="WD_REPEATS_REGION"/>
    <property type="match status" value="6"/>
</dbReference>
<keyword evidence="4" id="KW-0812">Transmembrane</keyword>
<dbReference type="SMART" id="SM00320">
    <property type="entry name" value="WD40"/>
    <property type="match status" value="7"/>
</dbReference>
<feature type="repeat" description="WD" evidence="3">
    <location>
        <begin position="359"/>
        <end position="400"/>
    </location>
</feature>
<feature type="repeat" description="WD" evidence="3">
    <location>
        <begin position="269"/>
        <end position="310"/>
    </location>
</feature>
<evidence type="ECO:0000313" key="6">
    <source>
        <dbReference type="EMBL" id="QXE23966.1"/>
    </source>
</evidence>
<dbReference type="PROSITE" id="PS50082">
    <property type="entry name" value="WD_REPEATS_2"/>
    <property type="match status" value="7"/>
</dbReference>
<evidence type="ECO:0000256" key="1">
    <source>
        <dbReference type="ARBA" id="ARBA00022574"/>
    </source>
</evidence>
<dbReference type="PROSITE" id="PS50076">
    <property type="entry name" value="DNAJ_2"/>
    <property type="match status" value="1"/>
</dbReference>
<dbReference type="PRINTS" id="PR00625">
    <property type="entry name" value="JDOMAIN"/>
</dbReference>
<dbReference type="InterPro" id="IPR001623">
    <property type="entry name" value="DnaJ_domain"/>
</dbReference>
<feature type="transmembrane region" description="Helical" evidence="4">
    <location>
        <begin position="35"/>
        <end position="60"/>
    </location>
</feature>
<accession>A0A975T9R3</accession>
<dbReference type="InterPro" id="IPR015943">
    <property type="entry name" value="WD40/YVTN_repeat-like_dom_sf"/>
</dbReference>
<dbReference type="EMBL" id="CP021056">
    <property type="protein sequence ID" value="QXE23966.1"/>
    <property type="molecule type" value="Genomic_DNA"/>
</dbReference>
<feature type="repeat" description="WD" evidence="3">
    <location>
        <begin position="443"/>
        <end position="484"/>
    </location>
</feature>
<dbReference type="SUPFAM" id="SSF46565">
    <property type="entry name" value="Chaperone J-domain"/>
    <property type="match status" value="1"/>
</dbReference>
<dbReference type="InterPro" id="IPR020472">
    <property type="entry name" value="WD40_PAC1"/>
</dbReference>
<dbReference type="InterPro" id="IPR056829">
    <property type="entry name" value="Beta-prop_TEP1_2nd"/>
</dbReference>
<feature type="repeat" description="WD" evidence="3">
    <location>
        <begin position="401"/>
        <end position="442"/>
    </location>
</feature>
<dbReference type="Gene3D" id="2.130.10.10">
    <property type="entry name" value="YVTN repeat-like/Quinoprotein amine dehydrogenase"/>
    <property type="match status" value="2"/>
</dbReference>
<feature type="repeat" description="WD" evidence="3">
    <location>
        <begin position="317"/>
        <end position="358"/>
    </location>
</feature>
<dbReference type="Pfam" id="PF25047">
    <property type="entry name" value="Beta-prop_TEP1_2nd"/>
    <property type="match status" value="1"/>
</dbReference>
<dbReference type="Proteomes" id="UP000683511">
    <property type="component" value="Chromosome"/>
</dbReference>
<dbReference type="InterPro" id="IPR036322">
    <property type="entry name" value="WD40_repeat_dom_sf"/>
</dbReference>
<dbReference type="Gene3D" id="1.10.287.110">
    <property type="entry name" value="DnaJ domain"/>
    <property type="match status" value="1"/>
</dbReference>
<dbReference type="PANTHER" id="PTHR19848">
    <property type="entry name" value="WD40 REPEAT PROTEIN"/>
    <property type="match status" value="1"/>
</dbReference>
<dbReference type="InterPro" id="IPR019775">
    <property type="entry name" value="WD40_repeat_CS"/>
</dbReference>
<dbReference type="CDD" id="cd06257">
    <property type="entry name" value="DnaJ"/>
    <property type="match status" value="1"/>
</dbReference>
<dbReference type="InterPro" id="IPR001680">
    <property type="entry name" value="WD40_rpt"/>
</dbReference>
<protein>
    <submittedName>
        <fullName evidence="6">WD-40 repeat protein</fullName>
    </submittedName>
</protein>
<dbReference type="CDD" id="cd00200">
    <property type="entry name" value="WD40"/>
    <property type="match status" value="1"/>
</dbReference>
<keyword evidence="1 3" id="KW-0853">WD repeat</keyword>
<feature type="transmembrane region" description="Helical" evidence="4">
    <location>
        <begin position="100"/>
        <end position="123"/>
    </location>
</feature>
<keyword evidence="2" id="KW-0677">Repeat</keyword>
<dbReference type="RefSeq" id="WP_190606150.1">
    <property type="nucleotide sequence ID" value="NZ_CP021056.1"/>
</dbReference>
<dbReference type="SMART" id="SM00271">
    <property type="entry name" value="DnaJ"/>
    <property type="match status" value="1"/>
</dbReference>
<dbReference type="Pfam" id="PF00400">
    <property type="entry name" value="WD40"/>
    <property type="match status" value="1"/>
</dbReference>
<feature type="repeat" description="WD" evidence="3">
    <location>
        <begin position="227"/>
        <end position="268"/>
    </location>
</feature>
<keyword evidence="4" id="KW-1133">Transmembrane helix</keyword>
<sequence length="583" mass="62020">MNSNSSTGAAFITTGTLTGAGISSAVGGIGLAGSFGAVGIGTTTFMAAGSLAGAAVYGAVKGITEGDAASVVAIAVGAFGGVGCASFVGSIGFVAPKVGLAFGIGTVPMAGIGAMVGLAAYGISKLLDESQFMETPMQVFERMEAKVLDREYYSAALMELLDEDIEQKFVALAVEEELENLKAKLNIDAVAQVLTNPVKVKSSPSIQTETLSLTNQISRRWQCIKTIKAHRGQVNALAIHPNGKTFISGSDDREVRLWDITNGKWLYTFSGQAAAVLAVAISPDGKQIISGSVDRTISSWQLESKQFHRTFFYLNSPYSHNSFVNGLAYSDDGKIIASASTDHTIRLWKSQTGQVKQNLTGHSEAVLAVVISPDGRVLASAGQDKTVRVWNLPTGKQQWIFTEHTDTVHALAITSNGQTLISGSADTNIKVWNLTTGKLDQTLIGHSAAVLSVAIHPNGEMLASASQDGVIKVWNLYRGEVMETLTGFSPLAFSPDGKVLICSGVSGTIKIWRALQQDGLPLTGEWWEILGVEPNATFEDVKQAYRRLARLYHPDINNSANAKAVIQAVNHAYQVFQEQFKSS</sequence>
<organism evidence="6 7">
    <name type="scientific">Richelia sinica FACHB-800</name>
    <dbReference type="NCBI Taxonomy" id="1357546"/>
    <lineage>
        <taxon>Bacteria</taxon>
        <taxon>Bacillati</taxon>
        <taxon>Cyanobacteriota</taxon>
        <taxon>Cyanophyceae</taxon>
        <taxon>Nostocales</taxon>
        <taxon>Nostocaceae</taxon>
        <taxon>Richelia</taxon>
    </lineage>
</organism>
<evidence type="ECO:0000256" key="4">
    <source>
        <dbReference type="SAM" id="Phobius"/>
    </source>
</evidence>
<feature type="transmembrane region" description="Helical" evidence="4">
    <location>
        <begin position="72"/>
        <end position="94"/>
    </location>
</feature>
<dbReference type="AlphaFoldDB" id="A0A975T9R3"/>
<dbReference type="PROSITE" id="PS00678">
    <property type="entry name" value="WD_REPEATS_1"/>
    <property type="match status" value="3"/>
</dbReference>
<dbReference type="PRINTS" id="PR00320">
    <property type="entry name" value="GPROTEINBRPT"/>
</dbReference>
<proteinExistence type="predicted"/>
<evidence type="ECO:0000259" key="5">
    <source>
        <dbReference type="PROSITE" id="PS50076"/>
    </source>
</evidence>
<dbReference type="PANTHER" id="PTHR19848:SF8">
    <property type="entry name" value="F-BOX AND WD REPEAT DOMAIN CONTAINING 7"/>
    <property type="match status" value="1"/>
</dbReference>